<dbReference type="InterPro" id="IPR029052">
    <property type="entry name" value="Metallo-depent_PP-like"/>
</dbReference>
<dbReference type="Gene3D" id="3.60.21.10">
    <property type="match status" value="1"/>
</dbReference>
<dbReference type="EMBL" id="LVZK01000003">
    <property type="protein sequence ID" value="OAP85330.1"/>
    <property type="molecule type" value="Genomic_DNA"/>
</dbReference>
<feature type="domain" description="Capsule synthesis protein CapA" evidence="3">
    <location>
        <begin position="76"/>
        <end position="334"/>
    </location>
</feature>
<evidence type="ECO:0000313" key="4">
    <source>
        <dbReference type="EMBL" id="OAP85330.1"/>
    </source>
</evidence>
<dbReference type="AlphaFoldDB" id="A0A179B1E9"/>
<dbReference type="STRING" id="1823756.A4H34_09515"/>
<sequence length="437" mass="46238">MQTFLGRKFVGLSLATAAVTAGALVFVPGYGASGGPNAKPSASSLRRPAAPSGSASGSTSTRPTGTQKPQSSTRFTIASGGDILLHLSVNHHAKTAEGYDYTKLLKAIQPWIEGSDLSLCALEVPIVPPGEKPSNYPAFGSPPQIADSLKAMGWDGCALATNHSMDRGFKGVSSTIDNFERVGLGHAGTARTRDESSKIQYYTVRSGGRGVVVAHLSATTLTNGVPFPKGKEWSWNVVGDQGRRAVKDLVADAKRARKAGASIVVVSMHWGAEYVTQPIAEQKKIGRELADSGEIDLVFGNHSHVAEPVTTLKGGPDGRGMPVVWSMGNTISGQLVENHGYGVVTGLMTTATVEVPAKGKPRVTGLEWTTLAQDQRTFRVFPLAELKKGARPQGMTLSRAEIEAREKTIYPVMATGSQSERTEAPKPQGQLVGNKRK</sequence>
<dbReference type="InterPro" id="IPR019079">
    <property type="entry name" value="Capsule_synth_CapA"/>
</dbReference>
<protein>
    <submittedName>
        <fullName evidence="4">Capsule biosynthesis protein CapA</fullName>
    </submittedName>
</protein>
<reference evidence="4 5" key="1">
    <citation type="submission" date="2016-04" db="EMBL/GenBank/DDBJ databases">
        <title>Peptidophaga gingivicola gen. nov., sp. nov., isolated from human subgingival plaque.</title>
        <authorList>
            <person name="Beall C.J."/>
            <person name="Mokrzan E.M."/>
            <person name="Griffen A.L."/>
            <person name="Leys E.J."/>
        </authorList>
    </citation>
    <scope>NUCLEOTIDE SEQUENCE [LARGE SCALE GENOMIC DNA]</scope>
    <source>
        <strain evidence="4 5">BA112</strain>
    </source>
</reference>
<feature type="region of interest" description="Disordered" evidence="2">
    <location>
        <begin position="412"/>
        <end position="437"/>
    </location>
</feature>
<dbReference type="OrthoDB" id="9810718at2"/>
<dbReference type="PANTHER" id="PTHR33393:SF13">
    <property type="entry name" value="PGA BIOSYNTHESIS PROTEIN CAPA"/>
    <property type="match status" value="1"/>
</dbReference>
<dbReference type="Pfam" id="PF09587">
    <property type="entry name" value="PGA_cap"/>
    <property type="match status" value="1"/>
</dbReference>
<dbReference type="Proteomes" id="UP000078368">
    <property type="component" value="Unassembled WGS sequence"/>
</dbReference>
<dbReference type="SUPFAM" id="SSF56300">
    <property type="entry name" value="Metallo-dependent phosphatases"/>
    <property type="match status" value="1"/>
</dbReference>
<evidence type="ECO:0000256" key="1">
    <source>
        <dbReference type="ARBA" id="ARBA00005662"/>
    </source>
</evidence>
<dbReference type="InterPro" id="IPR052169">
    <property type="entry name" value="CW_Biosynth-Accessory"/>
</dbReference>
<feature type="compositionally biased region" description="Low complexity" evidence="2">
    <location>
        <begin position="40"/>
        <end position="66"/>
    </location>
</feature>
<proteinExistence type="inferred from homology"/>
<name>A0A179B1E9_9ACTO</name>
<accession>A0A179B1E9</accession>
<comment type="caution">
    <text evidence="4">The sequence shown here is derived from an EMBL/GenBank/DDBJ whole genome shotgun (WGS) entry which is preliminary data.</text>
</comment>
<organism evidence="4 5">
    <name type="scientific">Peptidiphaga gingivicola</name>
    <dbReference type="NCBI Taxonomy" id="2741497"/>
    <lineage>
        <taxon>Bacteria</taxon>
        <taxon>Bacillati</taxon>
        <taxon>Actinomycetota</taxon>
        <taxon>Actinomycetes</taxon>
        <taxon>Actinomycetales</taxon>
        <taxon>Actinomycetaceae</taxon>
        <taxon>Peptidiphaga</taxon>
    </lineage>
</organism>
<evidence type="ECO:0000259" key="3">
    <source>
        <dbReference type="SMART" id="SM00854"/>
    </source>
</evidence>
<dbReference type="PANTHER" id="PTHR33393">
    <property type="entry name" value="POLYGLUTAMINE SYNTHESIS ACCESSORY PROTEIN RV0574C-RELATED"/>
    <property type="match status" value="1"/>
</dbReference>
<evidence type="ECO:0000256" key="2">
    <source>
        <dbReference type="SAM" id="MobiDB-lite"/>
    </source>
</evidence>
<evidence type="ECO:0000313" key="5">
    <source>
        <dbReference type="Proteomes" id="UP000078368"/>
    </source>
</evidence>
<feature type="region of interest" description="Disordered" evidence="2">
    <location>
        <begin position="36"/>
        <end position="73"/>
    </location>
</feature>
<gene>
    <name evidence="4" type="ORF">A4H34_09515</name>
</gene>
<dbReference type="SMART" id="SM00854">
    <property type="entry name" value="PGA_cap"/>
    <property type="match status" value="1"/>
</dbReference>
<dbReference type="CDD" id="cd07381">
    <property type="entry name" value="MPP_CapA"/>
    <property type="match status" value="1"/>
</dbReference>
<comment type="similarity">
    <text evidence="1">Belongs to the CapA family.</text>
</comment>
<keyword evidence="5" id="KW-1185">Reference proteome</keyword>